<dbReference type="OMA" id="FKGRPCE"/>
<dbReference type="Gene3D" id="3.30.160.60">
    <property type="entry name" value="Classic Zinc Finger"/>
    <property type="match status" value="2"/>
</dbReference>
<dbReference type="PROSITE" id="PS00028">
    <property type="entry name" value="ZINC_FINGER_C2H2_1"/>
    <property type="match status" value="3"/>
</dbReference>
<dbReference type="PROSITE" id="PS50157">
    <property type="entry name" value="ZINC_FINGER_C2H2_2"/>
    <property type="match status" value="3"/>
</dbReference>
<feature type="compositionally biased region" description="Polar residues" evidence="12">
    <location>
        <begin position="297"/>
        <end position="306"/>
    </location>
</feature>
<keyword evidence="5" id="KW-0862">Zinc</keyword>
<dbReference type="InterPro" id="IPR036236">
    <property type="entry name" value="Znf_C2H2_sf"/>
</dbReference>
<evidence type="ECO:0000256" key="2">
    <source>
        <dbReference type="ARBA" id="ARBA00022723"/>
    </source>
</evidence>
<feature type="region of interest" description="Disordered" evidence="12">
    <location>
        <begin position="356"/>
        <end position="388"/>
    </location>
</feature>
<organism evidence="14 15">
    <name type="scientific">Talaromyces stipitatus (strain ATCC 10500 / CBS 375.48 / QM 6759 / NRRL 1006)</name>
    <name type="common">Penicillium stipitatum</name>
    <dbReference type="NCBI Taxonomy" id="441959"/>
    <lineage>
        <taxon>Eukaryota</taxon>
        <taxon>Fungi</taxon>
        <taxon>Dikarya</taxon>
        <taxon>Ascomycota</taxon>
        <taxon>Pezizomycotina</taxon>
        <taxon>Eurotiomycetes</taxon>
        <taxon>Eurotiomycetidae</taxon>
        <taxon>Eurotiales</taxon>
        <taxon>Trichocomaceae</taxon>
        <taxon>Talaromyces</taxon>
        <taxon>Talaromyces sect. Talaromyces</taxon>
    </lineage>
</organism>
<dbReference type="AlphaFoldDB" id="B8MDW5"/>
<feature type="domain" description="C2H2-type" evidence="13">
    <location>
        <begin position="184"/>
        <end position="214"/>
    </location>
</feature>
<evidence type="ECO:0000256" key="7">
    <source>
        <dbReference type="ARBA" id="ARBA00023163"/>
    </source>
</evidence>
<feature type="region of interest" description="Disordered" evidence="12">
    <location>
        <begin position="112"/>
        <end position="131"/>
    </location>
</feature>
<reference evidence="15" key="1">
    <citation type="journal article" date="2015" name="Genome Announc.">
        <title>Genome sequence of the AIDS-associated pathogen Penicillium marneffei (ATCC18224) and its near taxonomic relative Talaromyces stipitatus (ATCC10500).</title>
        <authorList>
            <person name="Nierman W.C."/>
            <person name="Fedorova-Abrams N.D."/>
            <person name="Andrianopoulos A."/>
        </authorList>
    </citation>
    <scope>NUCLEOTIDE SEQUENCE [LARGE SCALE GENOMIC DNA]</scope>
    <source>
        <strain evidence="15">ATCC 10500 / CBS 375.48 / QM 6759 / NRRL 1006</strain>
    </source>
</reference>
<dbReference type="PANTHER" id="PTHR46179">
    <property type="entry name" value="ZINC FINGER PROTEIN"/>
    <property type="match status" value="1"/>
</dbReference>
<dbReference type="Pfam" id="PF00096">
    <property type="entry name" value="zf-C2H2"/>
    <property type="match status" value="1"/>
</dbReference>
<keyword evidence="2" id="KW-0479">Metal-binding</keyword>
<evidence type="ECO:0000256" key="9">
    <source>
        <dbReference type="ARBA" id="ARBA00038089"/>
    </source>
</evidence>
<dbReference type="OrthoDB" id="6077919at2759"/>
<gene>
    <name evidence="14" type="ORF">TSTA_011520</name>
</gene>
<dbReference type="PANTHER" id="PTHR46179:SF13">
    <property type="entry name" value="C2H2-TYPE DOMAIN-CONTAINING PROTEIN"/>
    <property type="match status" value="1"/>
</dbReference>
<dbReference type="eggNOG" id="ENOG502S2SN">
    <property type="taxonomic scope" value="Eukaryota"/>
</dbReference>
<evidence type="ECO:0000256" key="6">
    <source>
        <dbReference type="ARBA" id="ARBA00023015"/>
    </source>
</evidence>
<evidence type="ECO:0000259" key="13">
    <source>
        <dbReference type="PROSITE" id="PS50157"/>
    </source>
</evidence>
<feature type="compositionally biased region" description="Basic and acidic residues" evidence="12">
    <location>
        <begin position="469"/>
        <end position="488"/>
    </location>
</feature>
<feature type="compositionally biased region" description="Basic and acidic residues" evidence="12">
    <location>
        <begin position="660"/>
        <end position="680"/>
    </location>
</feature>
<evidence type="ECO:0000256" key="4">
    <source>
        <dbReference type="ARBA" id="ARBA00022771"/>
    </source>
</evidence>
<evidence type="ECO:0000256" key="12">
    <source>
        <dbReference type="SAM" id="MobiDB-lite"/>
    </source>
</evidence>
<dbReference type="PhylomeDB" id="B8MDW5"/>
<evidence type="ECO:0000256" key="5">
    <source>
        <dbReference type="ARBA" id="ARBA00022833"/>
    </source>
</evidence>
<dbReference type="STRING" id="441959.B8MDW5"/>
<keyword evidence="3" id="KW-0677">Repeat</keyword>
<keyword evidence="15" id="KW-1185">Reference proteome</keyword>
<feature type="compositionally biased region" description="Polar residues" evidence="12">
    <location>
        <begin position="112"/>
        <end position="125"/>
    </location>
</feature>
<dbReference type="Proteomes" id="UP000001745">
    <property type="component" value="Unassembled WGS sequence"/>
</dbReference>
<accession>B8MDW5</accession>
<dbReference type="GO" id="GO:0005634">
    <property type="term" value="C:nucleus"/>
    <property type="evidence" value="ECO:0007669"/>
    <property type="project" value="UniProtKB-SubCell"/>
</dbReference>
<protein>
    <recommendedName>
        <fullName evidence="10">pH-response transcription factor pacC/RIM101</fullName>
    </recommendedName>
</protein>
<dbReference type="GO" id="GO:0006357">
    <property type="term" value="P:regulation of transcription by RNA polymerase II"/>
    <property type="evidence" value="ECO:0007669"/>
    <property type="project" value="TreeGrafter"/>
</dbReference>
<dbReference type="InParanoid" id="B8MDW5"/>
<comment type="subcellular location">
    <subcellularLocation>
        <location evidence="1">Nucleus</location>
    </subcellularLocation>
</comment>
<dbReference type="GO" id="GO:0008270">
    <property type="term" value="F:zinc ion binding"/>
    <property type="evidence" value="ECO:0007669"/>
    <property type="project" value="UniProtKB-KW"/>
</dbReference>
<dbReference type="FunFam" id="3.30.160.60:FF:000340">
    <property type="entry name" value="zinc finger protein 473 isoform X1"/>
    <property type="match status" value="1"/>
</dbReference>
<dbReference type="RefSeq" id="XP_002483277.1">
    <property type="nucleotide sequence ID" value="XM_002483232.1"/>
</dbReference>
<keyword evidence="6" id="KW-0805">Transcription regulation</keyword>
<dbReference type="InterPro" id="IPR051061">
    <property type="entry name" value="Zinc_finger_trans_reg"/>
</dbReference>
<dbReference type="GeneID" id="8104993"/>
<comment type="similarity">
    <text evidence="9">Belongs to the pacC/RIM101 family.</text>
</comment>
<feature type="domain" description="C2H2-type" evidence="13">
    <location>
        <begin position="501"/>
        <end position="528"/>
    </location>
</feature>
<dbReference type="SMART" id="SM00355">
    <property type="entry name" value="ZnF_C2H2"/>
    <property type="match status" value="6"/>
</dbReference>
<evidence type="ECO:0000313" key="14">
    <source>
        <dbReference type="EMBL" id="EED16043.1"/>
    </source>
</evidence>
<evidence type="ECO:0000256" key="3">
    <source>
        <dbReference type="ARBA" id="ARBA00022737"/>
    </source>
</evidence>
<evidence type="ECO:0000256" key="1">
    <source>
        <dbReference type="ARBA" id="ARBA00004123"/>
    </source>
</evidence>
<evidence type="ECO:0000313" key="15">
    <source>
        <dbReference type="Proteomes" id="UP000001745"/>
    </source>
</evidence>
<dbReference type="EMBL" id="EQ962656">
    <property type="protein sequence ID" value="EED16043.1"/>
    <property type="molecule type" value="Genomic_DNA"/>
</dbReference>
<feature type="region of interest" description="Disordered" evidence="12">
    <location>
        <begin position="655"/>
        <end position="680"/>
    </location>
</feature>
<dbReference type="InterPro" id="IPR013087">
    <property type="entry name" value="Znf_C2H2_type"/>
</dbReference>
<feature type="region of interest" description="Disordered" evidence="12">
    <location>
        <begin position="469"/>
        <end position="493"/>
    </location>
</feature>
<keyword evidence="4 11" id="KW-0863">Zinc-finger</keyword>
<dbReference type="VEuPathDB" id="FungiDB:TSTA_011520"/>
<evidence type="ECO:0000256" key="10">
    <source>
        <dbReference type="ARBA" id="ARBA00039490"/>
    </source>
</evidence>
<feature type="compositionally biased region" description="Polar residues" evidence="12">
    <location>
        <begin position="356"/>
        <end position="383"/>
    </location>
</feature>
<feature type="region of interest" description="Disordered" evidence="12">
    <location>
        <begin position="282"/>
        <end position="315"/>
    </location>
</feature>
<proteinExistence type="inferred from homology"/>
<feature type="domain" description="C2H2-type" evidence="13">
    <location>
        <begin position="558"/>
        <end position="593"/>
    </location>
</feature>
<keyword evidence="8" id="KW-0539">Nucleus</keyword>
<sequence length="777" mass="89324">MYKERQEAGLDAGIETYRNYEFEHIGLQFRRPDLDNDKGLFPEFNVPISSGYVFGPVNLPGFSDSWNPLQIEHPPIHESRTYPSSDVYPLIKRPNTWPRVYSDSGYGSQYNGDTRSSMSLPSSLDTRTEVSPDDCHTYIKSVTEPRQPRTESIEENQLRCTQCPWTGKLPSEMRKHLARHRKSHLCEENHCGRRFGSLNDLERHRKSVHNKSPQCGPKEMYKCFGRNCRHPEKEWPRLDNFKAHLRRQHDDQNVEDLVSQSRLWYEKRKIEEEEKKEKLITEGPASGIEVTPRKEATQSNVDTLKTPSPLDNDDSLKTITPFKMLLSSGPHNSGDYFDGRLKDLTLNPIGHSQSFPGNISPENLQTPNDSFPSTLKTGSSSPVQADMKLPSLPDVLGDISSQGRNDLVFRKRPESTPEKRTLPGVESFDPGVMSEKAFAIAAKLQNEMHCLSHEERKVIASIINLEKTQERSKEEDSFSKRVDTREEPSQSAKVVSKKEGFTCQTCQKSFSRPSTLRKHQKRHEKPYGCTFTGCYSSFGSKSDWKRHESMQHCHTQSFRCSLPRDKHDECARVFLREQEFLKHLDIVHHGPGRMKKLQQLADGRIGANDAESKFTYWCGFCKVIKIVEKTGVEALKERFDHIDSHFQKGGNIKRWVPAKGHTEKGAQKKRDKSRTKESKRTITNLEEDSQRLYDNGHDDWELSTYEQCPSSEDETFTEVEPRAESYSIKNKFQKSESNQTAKELRIVHCCQCLDGPQMFISESCQGCQHHFCPECRL</sequence>
<evidence type="ECO:0000256" key="11">
    <source>
        <dbReference type="PROSITE-ProRule" id="PRU00042"/>
    </source>
</evidence>
<evidence type="ECO:0000256" key="8">
    <source>
        <dbReference type="ARBA" id="ARBA00023242"/>
    </source>
</evidence>
<dbReference type="SUPFAM" id="SSF57667">
    <property type="entry name" value="beta-beta-alpha zinc fingers"/>
    <property type="match status" value="1"/>
</dbReference>
<keyword evidence="7" id="KW-0804">Transcription</keyword>
<name>B8MDW5_TALSN</name>